<accession>A0A6A0B5Q4</accession>
<dbReference type="RefSeq" id="WP_172354808.1">
    <property type="nucleotide sequence ID" value="NZ_BLLH01000001.1"/>
</dbReference>
<name>A0A6A0B5Q4_9LACT</name>
<gene>
    <name evidence="1" type="ORF">Hs20B_02460</name>
</gene>
<evidence type="ECO:0000313" key="1">
    <source>
        <dbReference type="EMBL" id="GFH39848.1"/>
    </source>
</evidence>
<evidence type="ECO:0000313" key="2">
    <source>
        <dbReference type="Proteomes" id="UP000475928"/>
    </source>
</evidence>
<dbReference type="Proteomes" id="UP000475928">
    <property type="component" value="Unassembled WGS sequence"/>
</dbReference>
<dbReference type="AlphaFoldDB" id="A0A6A0B5Q4"/>
<keyword evidence="2" id="KW-1185">Reference proteome</keyword>
<organism evidence="1 2">
    <name type="scientific">Pseudolactococcus insecticola</name>
    <dbReference type="NCBI Taxonomy" id="2709158"/>
    <lineage>
        <taxon>Bacteria</taxon>
        <taxon>Bacillati</taxon>
        <taxon>Bacillota</taxon>
        <taxon>Bacilli</taxon>
        <taxon>Lactobacillales</taxon>
        <taxon>Streptococcaceae</taxon>
        <taxon>Pseudolactococcus</taxon>
    </lineage>
</organism>
<protein>
    <submittedName>
        <fullName evidence="1">Uncharacterized protein</fullName>
    </submittedName>
</protein>
<dbReference type="EMBL" id="BLLH01000001">
    <property type="protein sequence ID" value="GFH39848.1"/>
    <property type="molecule type" value="Genomic_DNA"/>
</dbReference>
<comment type="caution">
    <text evidence="1">The sequence shown here is derived from an EMBL/GenBank/DDBJ whole genome shotgun (WGS) entry which is preliminary data.</text>
</comment>
<sequence>MTYNQTLWFESDKAAYDEETGNYGAKRYDIRYPRADVRWRATGELSSDTKFEYREFISVKSQRPIPMKMCKWKGALFKPIAGSYKKVEQGRGRKWHSVRFMEVKNGL</sequence>
<reference evidence="1 2" key="1">
    <citation type="submission" date="2020-02" db="EMBL/GenBank/DDBJ databases">
        <title>Draft genome sequence of Lactococcus sp. Hs20B0-1.</title>
        <authorList>
            <person name="Noda S."/>
            <person name="Yuki M."/>
            <person name="Ohkuma M."/>
        </authorList>
    </citation>
    <scope>NUCLEOTIDE SEQUENCE [LARGE SCALE GENOMIC DNA]</scope>
    <source>
        <strain evidence="1 2">Hs20B0-1</strain>
    </source>
</reference>
<proteinExistence type="predicted"/>